<organism evidence="3 4">
    <name type="scientific">Paraeggerthella hongkongensis</name>
    <dbReference type="NCBI Taxonomy" id="230658"/>
    <lineage>
        <taxon>Bacteria</taxon>
        <taxon>Bacillati</taxon>
        <taxon>Actinomycetota</taxon>
        <taxon>Coriobacteriia</taxon>
        <taxon>Eggerthellales</taxon>
        <taxon>Eggerthellaceae</taxon>
        <taxon>Paraeggerthella</taxon>
    </lineage>
</organism>
<gene>
    <name evidence="3" type="ORF">DMP08_07740</name>
</gene>
<evidence type="ECO:0000313" key="3">
    <source>
        <dbReference type="EMBL" id="RNL43215.1"/>
    </source>
</evidence>
<evidence type="ECO:0000259" key="2">
    <source>
        <dbReference type="PROSITE" id="PS50943"/>
    </source>
</evidence>
<evidence type="ECO:0000313" key="4">
    <source>
        <dbReference type="Proteomes" id="UP000278632"/>
    </source>
</evidence>
<evidence type="ECO:0000256" key="1">
    <source>
        <dbReference type="ARBA" id="ARBA00023125"/>
    </source>
</evidence>
<dbReference type="PANTHER" id="PTHR46558">
    <property type="entry name" value="TRACRIPTIONAL REGULATORY PROTEIN-RELATED-RELATED"/>
    <property type="match status" value="1"/>
</dbReference>
<feature type="domain" description="HTH cro/C1-type" evidence="2">
    <location>
        <begin position="198"/>
        <end position="252"/>
    </location>
</feature>
<dbReference type="InterPro" id="IPR010982">
    <property type="entry name" value="Lambda_DNA-bd_dom_sf"/>
</dbReference>
<dbReference type="PANTHER" id="PTHR46558:SF11">
    <property type="entry name" value="HTH-TYPE TRANSCRIPTIONAL REGULATOR XRE"/>
    <property type="match status" value="1"/>
</dbReference>
<keyword evidence="4" id="KW-1185">Reference proteome</keyword>
<dbReference type="EMBL" id="QICD01000013">
    <property type="protein sequence ID" value="RNL43215.1"/>
    <property type="molecule type" value="Genomic_DNA"/>
</dbReference>
<sequence length="375" mass="42633">MGGVQLMDIEGTFRDFADKRADKLLQTSAMSKKIRALRNRCHLTQAEVAKRMGVTEAAVRNYELMKALPKEEHIQKLAAAFGVRPECLHLYDFSAGSILANALFQLGETYGLSPYKDIRFAALVPDNAFMERFLKEWTSQFELLKQGVLSHERYELWKDSFYNDFDPCDFPDRFASEDEGITYSLIEPWEPYCFGSKLLTLRNQRGETQGEFASSLGLSEGVYRSYERGRRLPRVSALTEIASSLGITRGALTFFNYGTPVQAAHAMFQLAGERALVPAVIDGNPMLRTVLPGGGVERAIDEWCGALNGEYESTGWDEVSSFQEWKDKYDPQGGLYESRYRYHSTEIKPGHRKIEGMESDFDPYDDRFERGFLRA</sequence>
<comment type="caution">
    <text evidence="3">The sequence shown here is derived from an EMBL/GenBank/DDBJ whole genome shotgun (WGS) entry which is preliminary data.</text>
</comment>
<dbReference type="SUPFAM" id="SSF47413">
    <property type="entry name" value="lambda repressor-like DNA-binding domains"/>
    <property type="match status" value="2"/>
</dbReference>
<accession>A0A3N0B8S6</accession>
<dbReference type="Pfam" id="PF01381">
    <property type="entry name" value="HTH_3"/>
    <property type="match status" value="2"/>
</dbReference>
<dbReference type="SMART" id="SM00530">
    <property type="entry name" value="HTH_XRE"/>
    <property type="match status" value="2"/>
</dbReference>
<reference evidence="4" key="1">
    <citation type="submission" date="2018-05" db="EMBL/GenBank/DDBJ databases">
        <title>Genome Sequencing of selected type strains of the family Eggerthellaceae.</title>
        <authorList>
            <person name="Danylec N."/>
            <person name="Stoll D.A."/>
            <person name="Doetsch A."/>
            <person name="Huch M."/>
        </authorList>
    </citation>
    <scope>NUCLEOTIDE SEQUENCE [LARGE SCALE GENOMIC DNA]</scope>
    <source>
        <strain evidence="4">DSM 16106</strain>
    </source>
</reference>
<proteinExistence type="predicted"/>
<dbReference type="AlphaFoldDB" id="A0A3N0B8S6"/>
<name>A0A3N0B8S6_9ACTN</name>
<dbReference type="PROSITE" id="PS50943">
    <property type="entry name" value="HTH_CROC1"/>
    <property type="match status" value="2"/>
</dbReference>
<dbReference type="InterPro" id="IPR001387">
    <property type="entry name" value="Cro/C1-type_HTH"/>
</dbReference>
<dbReference type="CDD" id="cd00093">
    <property type="entry name" value="HTH_XRE"/>
    <property type="match status" value="2"/>
</dbReference>
<keyword evidence="1" id="KW-0238">DNA-binding</keyword>
<dbReference type="GO" id="GO:0003677">
    <property type="term" value="F:DNA binding"/>
    <property type="evidence" value="ECO:0007669"/>
    <property type="project" value="UniProtKB-KW"/>
</dbReference>
<feature type="domain" description="HTH cro/C1-type" evidence="2">
    <location>
        <begin position="34"/>
        <end position="88"/>
    </location>
</feature>
<dbReference type="Gene3D" id="1.10.260.40">
    <property type="entry name" value="lambda repressor-like DNA-binding domains"/>
    <property type="match status" value="2"/>
</dbReference>
<protein>
    <recommendedName>
        <fullName evidence="2">HTH cro/C1-type domain-containing protein</fullName>
    </recommendedName>
</protein>
<dbReference type="Proteomes" id="UP000278632">
    <property type="component" value="Unassembled WGS sequence"/>
</dbReference>